<organism evidence="3 5">
    <name type="scientific">Trichostrongylus colubriformis</name>
    <name type="common">Black scour worm</name>
    <dbReference type="NCBI Taxonomy" id="6319"/>
    <lineage>
        <taxon>Eukaryota</taxon>
        <taxon>Metazoa</taxon>
        <taxon>Ecdysozoa</taxon>
        <taxon>Nematoda</taxon>
        <taxon>Chromadorea</taxon>
        <taxon>Rhabditida</taxon>
        <taxon>Rhabditina</taxon>
        <taxon>Rhabditomorpha</taxon>
        <taxon>Strongyloidea</taxon>
        <taxon>Trichostrongylidae</taxon>
        <taxon>Trichostrongylus</taxon>
    </lineage>
</organism>
<accession>A0AAN8F9H9</accession>
<comment type="caution">
    <text evidence="3">The sequence shown here is derived from an EMBL/GenBank/DDBJ whole genome shotgun (WGS) entry which is preliminary data.</text>
</comment>
<dbReference type="SUPFAM" id="SSF55486">
    <property type="entry name" value="Metalloproteases ('zincins'), catalytic domain"/>
    <property type="match status" value="1"/>
</dbReference>
<dbReference type="EMBL" id="WIXE01013827">
    <property type="protein sequence ID" value="KAK5974770.1"/>
    <property type="molecule type" value="Genomic_DNA"/>
</dbReference>
<keyword evidence="5" id="KW-1185">Reference proteome</keyword>
<dbReference type="GO" id="GO:0006508">
    <property type="term" value="P:proteolysis"/>
    <property type="evidence" value="ECO:0007669"/>
    <property type="project" value="InterPro"/>
</dbReference>
<feature type="domain" description="Peptidase M12A" evidence="2">
    <location>
        <begin position="136"/>
        <end position="200"/>
    </location>
</feature>
<gene>
    <name evidence="4" type="ORF">GCK32_013131</name>
    <name evidence="3" type="ORF">GCK32_013390</name>
</gene>
<dbReference type="EMBL" id="WIXE01022399">
    <property type="protein sequence ID" value="KAK5967528.1"/>
    <property type="molecule type" value="Genomic_DNA"/>
</dbReference>
<evidence type="ECO:0000256" key="1">
    <source>
        <dbReference type="PROSITE-ProRule" id="PRU01211"/>
    </source>
</evidence>
<evidence type="ECO:0000259" key="2">
    <source>
        <dbReference type="PROSITE" id="PS51864"/>
    </source>
</evidence>
<dbReference type="InterPro" id="IPR001506">
    <property type="entry name" value="Peptidase_M12A"/>
</dbReference>
<comment type="caution">
    <text evidence="1">Lacks conserved residue(s) required for the propagation of feature annotation.</text>
</comment>
<dbReference type="Pfam" id="PF01400">
    <property type="entry name" value="Astacin"/>
    <property type="match status" value="1"/>
</dbReference>
<dbReference type="PROSITE" id="PS51864">
    <property type="entry name" value="ASTACIN"/>
    <property type="match status" value="1"/>
</dbReference>
<protein>
    <submittedName>
        <fullName evidence="3">Astacin</fullName>
    </submittedName>
</protein>
<name>A0AAN8F9H9_TRICO</name>
<dbReference type="Proteomes" id="UP001331761">
    <property type="component" value="Unassembled WGS sequence"/>
</dbReference>
<dbReference type="GO" id="GO:0004222">
    <property type="term" value="F:metalloendopeptidase activity"/>
    <property type="evidence" value="ECO:0007669"/>
    <property type="project" value="InterPro"/>
</dbReference>
<dbReference type="Gene3D" id="3.40.390.10">
    <property type="entry name" value="Collagenase (Catalytic Domain)"/>
    <property type="match status" value="2"/>
</dbReference>
<evidence type="ECO:0000313" key="4">
    <source>
        <dbReference type="EMBL" id="KAK5974770.1"/>
    </source>
</evidence>
<reference evidence="3 5" key="1">
    <citation type="submission" date="2019-10" db="EMBL/GenBank/DDBJ databases">
        <title>Assembly and Annotation for the nematode Trichostrongylus colubriformis.</title>
        <authorList>
            <person name="Martin J."/>
        </authorList>
    </citation>
    <scope>NUCLEOTIDE SEQUENCE [LARGE SCALE GENOMIC DNA]</scope>
    <source>
        <strain evidence="3">G859</strain>
        <tissue evidence="3">Whole worm</tissue>
    </source>
</reference>
<dbReference type="PANTHER" id="PTHR10127:SF793">
    <property type="entry name" value="ZINC METALLOPROTEINASE NAS-31"/>
    <property type="match status" value="1"/>
</dbReference>
<evidence type="ECO:0000313" key="3">
    <source>
        <dbReference type="EMBL" id="KAK5967528.1"/>
    </source>
</evidence>
<evidence type="ECO:0000313" key="5">
    <source>
        <dbReference type="Proteomes" id="UP001331761"/>
    </source>
</evidence>
<sequence length="290" mass="33211">MKALWERLKKMRLFKRDKVNEKGDCIEEVNEKNNITGELYQVDMLLTEEQAEEIVQGVNDTIAEMESATNGTGRIKRQAFKDQRYPAKLWSEGVKYYFHSFASMKMRNAFLKGAKLWEKDTCIDFAQSRVAKDRIMTPTTNDNYGLEYDYGSVMHYGGNSASFNKKPTMVPNDVDYQQTLGSPFISFIDLDMLNQHYNCKERCNPAKSAKCEMGGFPHPRNCQKCICPGGYGGDLCNERPPGCGETIRASEKWTRFEDEVGLGGDEVEDFMTCNYWIEKILLYDASLNNL</sequence>
<proteinExistence type="predicted"/>
<dbReference type="AlphaFoldDB" id="A0AAN8F9H9"/>
<dbReference type="InterPro" id="IPR024079">
    <property type="entry name" value="MetalloPept_cat_dom_sf"/>
</dbReference>
<dbReference type="PANTHER" id="PTHR10127">
    <property type="entry name" value="DISCOIDIN, CUB, EGF, LAMININ , AND ZINC METALLOPROTEASE DOMAIN CONTAINING"/>
    <property type="match status" value="1"/>
</dbReference>